<name>A0A4Q9W187_STALU</name>
<accession>A0A4Q9W187</accession>
<organism evidence="1 2">
    <name type="scientific">Staphylococcus lugdunensis</name>
    <dbReference type="NCBI Taxonomy" id="28035"/>
    <lineage>
        <taxon>Bacteria</taxon>
        <taxon>Bacillati</taxon>
        <taxon>Bacillota</taxon>
        <taxon>Bacilli</taxon>
        <taxon>Bacillales</taxon>
        <taxon>Staphylococcaceae</taxon>
        <taxon>Staphylococcus</taxon>
    </lineage>
</organism>
<feature type="non-terminal residue" evidence="1">
    <location>
        <position position="69"/>
    </location>
</feature>
<dbReference type="Proteomes" id="UP000293637">
    <property type="component" value="Unassembled WGS sequence"/>
</dbReference>
<proteinExistence type="predicted"/>
<gene>
    <name evidence="1" type="ORF">EQ812_13025</name>
</gene>
<evidence type="ECO:0000313" key="2">
    <source>
        <dbReference type="Proteomes" id="UP000293637"/>
    </source>
</evidence>
<dbReference type="AlphaFoldDB" id="A0A4Q9W187"/>
<protein>
    <submittedName>
        <fullName evidence="1">DoxX family protein</fullName>
    </submittedName>
</protein>
<dbReference type="EMBL" id="SCHB01000131">
    <property type="protein sequence ID" value="TBW68574.1"/>
    <property type="molecule type" value="Genomic_DNA"/>
</dbReference>
<comment type="caution">
    <text evidence="1">The sequence shown here is derived from an EMBL/GenBank/DDBJ whole genome shotgun (WGS) entry which is preliminary data.</text>
</comment>
<evidence type="ECO:0000313" key="1">
    <source>
        <dbReference type="EMBL" id="TBW68574.1"/>
    </source>
</evidence>
<sequence>MKKISLFIIFLIRVISGIVIFRRGWEKFTGYFTLNGLVPVIRDNTDSPQWYKWFFEHIVAHTTGLFNII</sequence>
<reference evidence="1 2" key="1">
    <citation type="journal article" date="2019" name="Sci. Transl. Med.">
        <title>Quorum sensing between bacterial species on the skin protects against epidermal injury in atopic dermatitis.</title>
        <authorList>
            <person name="Williams M.R."/>
        </authorList>
    </citation>
    <scope>NUCLEOTIDE SEQUENCE [LARGE SCALE GENOMIC DNA]</scope>
    <source>
        <strain evidence="1 2">E7</strain>
    </source>
</reference>